<dbReference type="Gene3D" id="3.40.1170.60">
    <property type="match status" value="1"/>
</dbReference>
<dbReference type="InterPro" id="IPR043502">
    <property type="entry name" value="DNA/RNA_pol_sf"/>
</dbReference>
<evidence type="ECO:0000259" key="4">
    <source>
        <dbReference type="PROSITE" id="PS50173"/>
    </source>
</evidence>
<dbReference type="PANTHER" id="PTHR46404:SF1">
    <property type="entry name" value="DNA POLYMERASE IOTA"/>
    <property type="match status" value="1"/>
</dbReference>
<name>A0AAE0M1T8_9PEZI</name>
<comment type="caution">
    <text evidence="5">The sequence shown here is derived from an EMBL/GenBank/DDBJ whole genome shotgun (WGS) entry which is preliminary data.</text>
</comment>
<dbReference type="Pfam" id="PF00817">
    <property type="entry name" value="IMS"/>
    <property type="match status" value="1"/>
</dbReference>
<dbReference type="Gene3D" id="3.30.70.270">
    <property type="match status" value="1"/>
</dbReference>
<reference evidence="5" key="2">
    <citation type="submission" date="2023-06" db="EMBL/GenBank/DDBJ databases">
        <authorList>
            <consortium name="Lawrence Berkeley National Laboratory"/>
            <person name="Haridas S."/>
            <person name="Hensen N."/>
            <person name="Bonometti L."/>
            <person name="Westerberg I."/>
            <person name="Brannstrom I.O."/>
            <person name="Guillou S."/>
            <person name="Cros-Aarteil S."/>
            <person name="Calhoun S."/>
            <person name="Kuo A."/>
            <person name="Mondo S."/>
            <person name="Pangilinan J."/>
            <person name="Riley R."/>
            <person name="Labutti K."/>
            <person name="Andreopoulos B."/>
            <person name="Lipzen A."/>
            <person name="Chen C."/>
            <person name="Yanf M."/>
            <person name="Daum C."/>
            <person name="Ng V."/>
            <person name="Clum A."/>
            <person name="Steindorff A."/>
            <person name="Ohm R."/>
            <person name="Martin F."/>
            <person name="Silar P."/>
            <person name="Natvig D."/>
            <person name="Lalanne C."/>
            <person name="Gautier V."/>
            <person name="Ament-Velasquez S.L."/>
            <person name="Kruys A."/>
            <person name="Hutchinson M.I."/>
            <person name="Powell A.J."/>
            <person name="Barry K."/>
            <person name="Miller A.N."/>
            <person name="Grigoriev I.V."/>
            <person name="Debuchy R."/>
            <person name="Gladieux P."/>
            <person name="Thoren M.H."/>
            <person name="Johannesson H."/>
        </authorList>
    </citation>
    <scope>NUCLEOTIDE SEQUENCE</scope>
    <source>
        <strain evidence="5">CBS 118394</strain>
    </source>
</reference>
<dbReference type="GO" id="GO:0003887">
    <property type="term" value="F:DNA-directed DNA polymerase activity"/>
    <property type="evidence" value="ECO:0007669"/>
    <property type="project" value="TreeGrafter"/>
</dbReference>
<evidence type="ECO:0000256" key="3">
    <source>
        <dbReference type="SAM" id="MobiDB-lite"/>
    </source>
</evidence>
<dbReference type="Gene3D" id="3.30.1490.100">
    <property type="entry name" value="DNA polymerase, Y-family, little finger domain"/>
    <property type="match status" value="1"/>
</dbReference>
<accession>A0AAE0M1T8</accession>
<dbReference type="InterPro" id="IPR043128">
    <property type="entry name" value="Rev_trsase/Diguanyl_cyclase"/>
</dbReference>
<gene>
    <name evidence="5" type="ORF">B0H66DRAFT_327976</name>
</gene>
<feature type="region of interest" description="Disordered" evidence="3">
    <location>
        <begin position="538"/>
        <end position="573"/>
    </location>
</feature>
<dbReference type="SUPFAM" id="SSF56672">
    <property type="entry name" value="DNA/RNA polymerases"/>
    <property type="match status" value="1"/>
</dbReference>
<evidence type="ECO:0000313" key="6">
    <source>
        <dbReference type="Proteomes" id="UP001283341"/>
    </source>
</evidence>
<dbReference type="InterPro" id="IPR001126">
    <property type="entry name" value="UmuC"/>
</dbReference>
<feature type="domain" description="UmuC" evidence="4">
    <location>
        <begin position="25"/>
        <end position="257"/>
    </location>
</feature>
<keyword evidence="2" id="KW-0496">Mitochondrion</keyword>
<dbReference type="AlphaFoldDB" id="A0AAE0M1T8"/>
<proteinExistence type="predicted"/>
<evidence type="ECO:0000313" key="5">
    <source>
        <dbReference type="EMBL" id="KAK3314944.1"/>
    </source>
</evidence>
<dbReference type="Proteomes" id="UP001283341">
    <property type="component" value="Unassembled WGS sequence"/>
</dbReference>
<comment type="subcellular location">
    <subcellularLocation>
        <location evidence="1">Mitochondrion</location>
    </subcellularLocation>
</comment>
<dbReference type="GO" id="GO:0005739">
    <property type="term" value="C:mitochondrion"/>
    <property type="evidence" value="ECO:0007669"/>
    <property type="project" value="UniProtKB-SubCell"/>
</dbReference>
<dbReference type="GO" id="GO:0070987">
    <property type="term" value="P:error-free translesion synthesis"/>
    <property type="evidence" value="ECO:0007669"/>
    <property type="project" value="UniProtKB-ARBA"/>
</dbReference>
<dbReference type="PANTHER" id="PTHR46404">
    <property type="entry name" value="DNA POLYMERASE IOTA"/>
    <property type="match status" value="1"/>
</dbReference>
<keyword evidence="6" id="KW-1185">Reference proteome</keyword>
<protein>
    <recommendedName>
        <fullName evidence="4">UmuC domain-containing protein</fullName>
    </recommendedName>
</protein>
<dbReference type="GO" id="GO:0006281">
    <property type="term" value="P:DNA repair"/>
    <property type="evidence" value="ECO:0007669"/>
    <property type="project" value="InterPro"/>
</dbReference>
<dbReference type="GO" id="GO:0003684">
    <property type="term" value="F:damaged DNA binding"/>
    <property type="evidence" value="ECO:0007669"/>
    <property type="project" value="InterPro"/>
</dbReference>
<dbReference type="InterPro" id="IPR036775">
    <property type="entry name" value="DNA_pol_Y-fam_lit_finger_sf"/>
</dbReference>
<evidence type="ECO:0000256" key="1">
    <source>
        <dbReference type="ARBA" id="ARBA00004173"/>
    </source>
</evidence>
<reference evidence="5" key="1">
    <citation type="journal article" date="2023" name="Mol. Phylogenet. Evol.">
        <title>Genome-scale phylogeny and comparative genomics of the fungal order Sordariales.</title>
        <authorList>
            <person name="Hensen N."/>
            <person name="Bonometti L."/>
            <person name="Westerberg I."/>
            <person name="Brannstrom I.O."/>
            <person name="Guillou S."/>
            <person name="Cros-Aarteil S."/>
            <person name="Calhoun S."/>
            <person name="Haridas S."/>
            <person name="Kuo A."/>
            <person name="Mondo S."/>
            <person name="Pangilinan J."/>
            <person name="Riley R."/>
            <person name="LaButti K."/>
            <person name="Andreopoulos B."/>
            <person name="Lipzen A."/>
            <person name="Chen C."/>
            <person name="Yan M."/>
            <person name="Daum C."/>
            <person name="Ng V."/>
            <person name="Clum A."/>
            <person name="Steindorff A."/>
            <person name="Ohm R.A."/>
            <person name="Martin F."/>
            <person name="Silar P."/>
            <person name="Natvig D.O."/>
            <person name="Lalanne C."/>
            <person name="Gautier V."/>
            <person name="Ament-Velasquez S.L."/>
            <person name="Kruys A."/>
            <person name="Hutchinson M.I."/>
            <person name="Powell A.J."/>
            <person name="Barry K."/>
            <person name="Miller A.N."/>
            <person name="Grigoriev I.V."/>
            <person name="Debuchy R."/>
            <person name="Gladieux P."/>
            <person name="Hiltunen Thoren M."/>
            <person name="Johannesson H."/>
        </authorList>
    </citation>
    <scope>NUCLEOTIDE SEQUENCE</scope>
    <source>
        <strain evidence="5">CBS 118394</strain>
    </source>
</reference>
<organism evidence="5 6">
    <name type="scientific">Apodospora peruviana</name>
    <dbReference type="NCBI Taxonomy" id="516989"/>
    <lineage>
        <taxon>Eukaryota</taxon>
        <taxon>Fungi</taxon>
        <taxon>Dikarya</taxon>
        <taxon>Ascomycota</taxon>
        <taxon>Pezizomycotina</taxon>
        <taxon>Sordariomycetes</taxon>
        <taxon>Sordariomycetidae</taxon>
        <taxon>Sordariales</taxon>
        <taxon>Lasiosphaeriaceae</taxon>
        <taxon>Apodospora</taxon>
    </lineage>
</organism>
<evidence type="ECO:0000256" key="2">
    <source>
        <dbReference type="ARBA" id="ARBA00023128"/>
    </source>
</evidence>
<dbReference type="FunFam" id="3.40.1170.60:FF:000006">
    <property type="entry name" value="DNA polymerase iota"/>
    <property type="match status" value="1"/>
</dbReference>
<dbReference type="EMBL" id="JAUEDM010000006">
    <property type="protein sequence ID" value="KAK3314944.1"/>
    <property type="molecule type" value="Genomic_DNA"/>
</dbReference>
<sequence>MSSVSLIVVGSNLIWPNAYSYLHSYSQCVENRQPSLKSLPLGIKQKTILATCNYEARRRGVKKLMLITDAKKICPELVIANGEDLSPFRDVSKRLYALLRSYSWNGKIERLGLDEMFLDVTDIVSYNLNLLNRNALHRSFFYLSRDDPERGFECDATDVAGCVHGGGQVSSATEAGLLDNTVYMRLLLASHLARYLRLKIEEEGFTTSCGISTNKLLAKLVGNKNKPRNQTTLLALKEGDALSFMDEHRLRAVPGIGSKITHILEAFVLDRDVEAADSHSMECSVTAGEVRSHPGISPPTLEKLLVGPGSEKGLGNKAWCLLHGVDETPVKPGRDIPTQISIEDTYKGLNEPDEIRRELILISTSLLRRMHVDLVEADSDPPKWMAYPKTIRLTTRPKTADKPYSWVRASRSEPLPSFVFSSATTMTAEKIVEKLVEKTLLPMFYKLNPARRGWNIGLLNVCAANMTGTDGGVASGRDIGVMFRRQEGVLREFTVYGDDDPAENGQTQTQYTTAAPVIAKNGVKVQVSPVIELTERSATTAVGDDVQMDDYAGSDGEEDTWEPDHHDSQQDGVEQCPLCGHFIPLFALTAHDRFHSLEEDGSGGAAS</sequence>
<dbReference type="PROSITE" id="PS50173">
    <property type="entry name" value="UMUC"/>
    <property type="match status" value="1"/>
</dbReference>